<proteinExistence type="predicted"/>
<organism evidence="2 3">
    <name type="scientific">Daphnia pulex</name>
    <name type="common">Water flea</name>
    <dbReference type="NCBI Taxonomy" id="6669"/>
    <lineage>
        <taxon>Eukaryota</taxon>
        <taxon>Metazoa</taxon>
        <taxon>Ecdysozoa</taxon>
        <taxon>Arthropoda</taxon>
        <taxon>Crustacea</taxon>
        <taxon>Branchiopoda</taxon>
        <taxon>Diplostraca</taxon>
        <taxon>Cladocera</taxon>
        <taxon>Anomopoda</taxon>
        <taxon>Daphniidae</taxon>
        <taxon>Daphnia</taxon>
    </lineage>
</organism>
<evidence type="ECO:0000256" key="1">
    <source>
        <dbReference type="SAM" id="MobiDB-lite"/>
    </source>
</evidence>
<dbReference type="HOGENOM" id="CLU_2099323_0_0_1"/>
<evidence type="ECO:0000313" key="2">
    <source>
        <dbReference type="EMBL" id="EFX87364.1"/>
    </source>
</evidence>
<dbReference type="InParanoid" id="E9G0P9"/>
<feature type="region of interest" description="Disordered" evidence="1">
    <location>
        <begin position="1"/>
        <end position="32"/>
    </location>
</feature>
<protein>
    <submittedName>
        <fullName evidence="2">Uncharacterized protein</fullName>
    </submittedName>
</protein>
<dbReference type="Proteomes" id="UP000000305">
    <property type="component" value="Unassembled WGS sequence"/>
</dbReference>
<gene>
    <name evidence="2" type="ORF">DAPPUDRAFT_235739</name>
</gene>
<feature type="compositionally biased region" description="Polar residues" evidence="1">
    <location>
        <begin position="20"/>
        <end position="31"/>
    </location>
</feature>
<dbReference type="KEGG" id="dpx:DAPPUDRAFT_235739"/>
<reference evidence="2 3" key="1">
    <citation type="journal article" date="2011" name="Science">
        <title>The ecoresponsive genome of Daphnia pulex.</title>
        <authorList>
            <person name="Colbourne J.K."/>
            <person name="Pfrender M.E."/>
            <person name="Gilbert D."/>
            <person name="Thomas W.K."/>
            <person name="Tucker A."/>
            <person name="Oakley T.H."/>
            <person name="Tokishita S."/>
            <person name="Aerts A."/>
            <person name="Arnold G.J."/>
            <person name="Basu M.K."/>
            <person name="Bauer D.J."/>
            <person name="Caceres C.E."/>
            <person name="Carmel L."/>
            <person name="Casola C."/>
            <person name="Choi J.H."/>
            <person name="Detter J.C."/>
            <person name="Dong Q."/>
            <person name="Dusheyko S."/>
            <person name="Eads B.D."/>
            <person name="Frohlich T."/>
            <person name="Geiler-Samerotte K.A."/>
            <person name="Gerlach D."/>
            <person name="Hatcher P."/>
            <person name="Jogdeo S."/>
            <person name="Krijgsveld J."/>
            <person name="Kriventseva E.V."/>
            <person name="Kultz D."/>
            <person name="Laforsch C."/>
            <person name="Lindquist E."/>
            <person name="Lopez J."/>
            <person name="Manak J.R."/>
            <person name="Muller J."/>
            <person name="Pangilinan J."/>
            <person name="Patwardhan R.P."/>
            <person name="Pitluck S."/>
            <person name="Pritham E.J."/>
            <person name="Rechtsteiner A."/>
            <person name="Rho M."/>
            <person name="Rogozin I.B."/>
            <person name="Sakarya O."/>
            <person name="Salamov A."/>
            <person name="Schaack S."/>
            <person name="Shapiro H."/>
            <person name="Shiga Y."/>
            <person name="Skalitzky C."/>
            <person name="Smith Z."/>
            <person name="Souvorov A."/>
            <person name="Sung W."/>
            <person name="Tang Z."/>
            <person name="Tsuchiya D."/>
            <person name="Tu H."/>
            <person name="Vos H."/>
            <person name="Wang M."/>
            <person name="Wolf Y.I."/>
            <person name="Yamagata H."/>
            <person name="Yamada T."/>
            <person name="Ye Y."/>
            <person name="Shaw J.R."/>
            <person name="Andrews J."/>
            <person name="Crease T.J."/>
            <person name="Tang H."/>
            <person name="Lucas S.M."/>
            <person name="Robertson H.M."/>
            <person name="Bork P."/>
            <person name="Koonin E.V."/>
            <person name="Zdobnov E.M."/>
            <person name="Grigoriev I.V."/>
            <person name="Lynch M."/>
            <person name="Boore J.L."/>
        </authorList>
    </citation>
    <scope>NUCLEOTIDE SEQUENCE [LARGE SCALE GENOMIC DNA]</scope>
</reference>
<name>E9G0P9_DAPPU</name>
<dbReference type="AlphaFoldDB" id="E9G0P9"/>
<evidence type="ECO:0000313" key="3">
    <source>
        <dbReference type="Proteomes" id="UP000000305"/>
    </source>
</evidence>
<sequence>MPQFTTPQPTLHLPKPPSTARPNNTQPTTTFAAPVYYTEKPKYFSAPSNYRTRLLLTTPPMPRSFTVQSTLPPSSPPTLLGSQELHNPSYYLGCSDILHQSYEVFHCPELLHNKGT</sequence>
<dbReference type="EMBL" id="GL732528">
    <property type="protein sequence ID" value="EFX87364.1"/>
    <property type="molecule type" value="Genomic_DNA"/>
</dbReference>
<accession>E9G0P9</accession>
<keyword evidence="3" id="KW-1185">Reference proteome</keyword>